<dbReference type="STRING" id="634430.SAMN04488241_10620"/>
<dbReference type="InterPro" id="IPR003010">
    <property type="entry name" value="C-N_Hydrolase"/>
</dbReference>
<comment type="function">
    <text evidence="9">Catalyzes the phospholipid dependent N-acylation of the N-terminal cysteine of apolipoprotein, the last step in lipoprotein maturation.</text>
</comment>
<dbReference type="CDD" id="cd07571">
    <property type="entry name" value="ALP_N-acyl_transferase"/>
    <property type="match status" value="1"/>
</dbReference>
<evidence type="ECO:0000313" key="11">
    <source>
        <dbReference type="EMBL" id="SFP72354.1"/>
    </source>
</evidence>
<keyword evidence="8 9" id="KW-0012">Acyltransferase</keyword>
<evidence type="ECO:0000256" key="5">
    <source>
        <dbReference type="ARBA" id="ARBA00022692"/>
    </source>
</evidence>
<evidence type="ECO:0000313" key="12">
    <source>
        <dbReference type="Proteomes" id="UP000199586"/>
    </source>
</evidence>
<dbReference type="Proteomes" id="UP000199586">
    <property type="component" value="Unassembled WGS sequence"/>
</dbReference>
<evidence type="ECO:0000256" key="3">
    <source>
        <dbReference type="ARBA" id="ARBA00022475"/>
    </source>
</evidence>
<dbReference type="OrthoDB" id="9804277at2"/>
<proteinExistence type="inferred from homology"/>
<evidence type="ECO:0000256" key="4">
    <source>
        <dbReference type="ARBA" id="ARBA00022679"/>
    </source>
</evidence>
<keyword evidence="12" id="KW-1185">Reference proteome</keyword>
<organism evidence="11 12">
    <name type="scientific">Sphingomonas rubra</name>
    <dbReference type="NCBI Taxonomy" id="634430"/>
    <lineage>
        <taxon>Bacteria</taxon>
        <taxon>Pseudomonadati</taxon>
        <taxon>Pseudomonadota</taxon>
        <taxon>Alphaproteobacteria</taxon>
        <taxon>Sphingomonadales</taxon>
        <taxon>Sphingomonadaceae</taxon>
        <taxon>Sphingomonas</taxon>
    </lineage>
</organism>
<dbReference type="InterPro" id="IPR004563">
    <property type="entry name" value="Apolipo_AcylTrfase"/>
</dbReference>
<dbReference type="AlphaFoldDB" id="A0A1I5SNI1"/>
<dbReference type="HAMAP" id="MF_01148">
    <property type="entry name" value="Lnt"/>
    <property type="match status" value="1"/>
</dbReference>
<dbReference type="PANTHER" id="PTHR38686:SF1">
    <property type="entry name" value="APOLIPOPROTEIN N-ACYLTRANSFERASE"/>
    <property type="match status" value="1"/>
</dbReference>
<dbReference type="Gene3D" id="3.60.110.10">
    <property type="entry name" value="Carbon-nitrogen hydrolase"/>
    <property type="match status" value="1"/>
</dbReference>
<reference evidence="12" key="1">
    <citation type="submission" date="2016-10" db="EMBL/GenBank/DDBJ databases">
        <authorList>
            <person name="Varghese N."/>
            <person name="Submissions S."/>
        </authorList>
    </citation>
    <scope>NUCLEOTIDE SEQUENCE [LARGE SCALE GENOMIC DNA]</scope>
    <source>
        <strain evidence="12">CGMCC 1.9113</strain>
    </source>
</reference>
<protein>
    <recommendedName>
        <fullName evidence="9">Apolipoprotein N-acyltransferase</fullName>
        <shortName evidence="9">ALP N-acyltransferase</shortName>
        <ecNumber evidence="9">2.3.1.269</ecNumber>
    </recommendedName>
</protein>
<feature type="transmembrane region" description="Helical" evidence="9">
    <location>
        <begin position="204"/>
        <end position="223"/>
    </location>
</feature>
<dbReference type="Pfam" id="PF00795">
    <property type="entry name" value="CN_hydrolase"/>
    <property type="match status" value="1"/>
</dbReference>
<dbReference type="UniPathway" id="UPA00666"/>
<dbReference type="GO" id="GO:0005886">
    <property type="term" value="C:plasma membrane"/>
    <property type="evidence" value="ECO:0007669"/>
    <property type="project" value="UniProtKB-SubCell"/>
</dbReference>
<feature type="transmembrane region" description="Helical" evidence="9">
    <location>
        <begin position="137"/>
        <end position="160"/>
    </location>
</feature>
<gene>
    <name evidence="9" type="primary">lnt</name>
    <name evidence="11" type="ORF">SAMN04488241_10620</name>
</gene>
<dbReference type="InterPro" id="IPR045378">
    <property type="entry name" value="LNT_N"/>
</dbReference>
<keyword evidence="7 9" id="KW-0472">Membrane</keyword>
<evidence type="ECO:0000256" key="9">
    <source>
        <dbReference type="HAMAP-Rule" id="MF_01148"/>
    </source>
</evidence>
<dbReference type="Pfam" id="PF20154">
    <property type="entry name" value="LNT_N"/>
    <property type="match status" value="1"/>
</dbReference>
<dbReference type="GO" id="GO:0016410">
    <property type="term" value="F:N-acyltransferase activity"/>
    <property type="evidence" value="ECO:0007669"/>
    <property type="project" value="UniProtKB-UniRule"/>
</dbReference>
<dbReference type="SUPFAM" id="SSF56317">
    <property type="entry name" value="Carbon-nitrogen hydrolase"/>
    <property type="match status" value="1"/>
</dbReference>
<name>A0A1I5SNI1_9SPHN</name>
<dbReference type="GO" id="GO:0042158">
    <property type="term" value="P:lipoprotein biosynthetic process"/>
    <property type="evidence" value="ECO:0007669"/>
    <property type="project" value="UniProtKB-UniRule"/>
</dbReference>
<dbReference type="PANTHER" id="PTHR38686">
    <property type="entry name" value="APOLIPOPROTEIN N-ACYLTRANSFERASE"/>
    <property type="match status" value="1"/>
</dbReference>
<keyword evidence="5 9" id="KW-0812">Transmembrane</keyword>
<keyword evidence="4 9" id="KW-0808">Transferase</keyword>
<comment type="similarity">
    <text evidence="2 9">Belongs to the CN hydrolase family. Apolipoprotein N-acyltransferase subfamily.</text>
</comment>
<comment type="pathway">
    <text evidence="9">Protein modification; lipoprotein biosynthesis (N-acyl transfer).</text>
</comment>
<feature type="transmembrane region" description="Helical" evidence="9">
    <location>
        <begin position="503"/>
        <end position="522"/>
    </location>
</feature>
<keyword evidence="11" id="KW-0449">Lipoprotein</keyword>
<feature type="transmembrane region" description="Helical" evidence="9">
    <location>
        <begin position="21"/>
        <end position="45"/>
    </location>
</feature>
<accession>A0A1I5SNI1</accession>
<sequence length="527" mass="56800">MSSGVTIRNGSVFTPIRRLALRFPAFSCLLLGAVAACGFAPLSWWPLTLAGLAAWMALIHAAPTFRAALWRGWMFGVGHFTVNNNWFQHAFDFQDAMPPVFGYFAAVALALYLAVYPMTAAGIAWRFRGRAPDAAWTLLFGAAWIATEYLRAVLFTGYAWDPLAAIWLPVIGVARLTAFVGTYALSGLTVVASGALLLAARRRWAMPAIVAAGVALAALSALWTDAPPAPVDAPRIRVVQPNIGNEERGEQAGERSLAELIRLSGRPGRVPRLVVWPEGLIYDLLESGYPRGWYAGRPAEWVRARIARVLGPGDTLMTNAPTLSFDRRGEIVGVGNSVLAIDSTARITGRYDKAHLVPYGEYLPMPWLLKPLGLARLVPGGMDFTSGPGPRALAWPGVGPVGIQVCYEIIFSGEVVDEARRPRLLFNPSNDAWFGRWGPPQHLAQARLRAIEEGLPIVRATPTGISAIIAADGRLLATVPHETAGAIELPLPPAMPPTLFARAGNWLAAIVALALATLAIAIRRRAR</sequence>
<dbReference type="InterPro" id="IPR036526">
    <property type="entry name" value="C-N_Hydrolase_sf"/>
</dbReference>
<feature type="domain" description="CN hydrolase" evidence="10">
    <location>
        <begin position="239"/>
        <end position="493"/>
    </location>
</feature>
<keyword evidence="6 9" id="KW-1133">Transmembrane helix</keyword>
<dbReference type="PROSITE" id="PS50263">
    <property type="entry name" value="CN_HYDROLASE"/>
    <property type="match status" value="1"/>
</dbReference>
<comment type="subcellular location">
    <subcellularLocation>
        <location evidence="1 9">Cell membrane</location>
        <topology evidence="1 9">Multi-pass membrane protein</topology>
    </subcellularLocation>
</comment>
<dbReference type="NCBIfam" id="TIGR00546">
    <property type="entry name" value="lnt"/>
    <property type="match status" value="1"/>
</dbReference>
<evidence type="ECO:0000256" key="8">
    <source>
        <dbReference type="ARBA" id="ARBA00023315"/>
    </source>
</evidence>
<evidence type="ECO:0000256" key="7">
    <source>
        <dbReference type="ARBA" id="ARBA00023136"/>
    </source>
</evidence>
<feature type="transmembrane region" description="Helical" evidence="9">
    <location>
        <begin position="166"/>
        <end position="192"/>
    </location>
</feature>
<dbReference type="EMBL" id="FOXP01000006">
    <property type="protein sequence ID" value="SFP72354.1"/>
    <property type="molecule type" value="Genomic_DNA"/>
</dbReference>
<evidence type="ECO:0000256" key="2">
    <source>
        <dbReference type="ARBA" id="ARBA00010065"/>
    </source>
</evidence>
<comment type="catalytic activity">
    <reaction evidence="9">
        <text>N-terminal S-1,2-diacyl-sn-glyceryl-L-cysteinyl-[lipoprotein] + a glycerophospholipid = N-acyl-S-1,2-diacyl-sn-glyceryl-L-cysteinyl-[lipoprotein] + a 2-acyl-sn-glycero-3-phospholipid + H(+)</text>
        <dbReference type="Rhea" id="RHEA:48228"/>
        <dbReference type="Rhea" id="RHEA-COMP:14681"/>
        <dbReference type="Rhea" id="RHEA-COMP:14684"/>
        <dbReference type="ChEBI" id="CHEBI:15378"/>
        <dbReference type="ChEBI" id="CHEBI:136912"/>
        <dbReference type="ChEBI" id="CHEBI:140656"/>
        <dbReference type="ChEBI" id="CHEBI:140657"/>
        <dbReference type="ChEBI" id="CHEBI:140660"/>
        <dbReference type="EC" id="2.3.1.269"/>
    </reaction>
</comment>
<feature type="transmembrane region" description="Helical" evidence="9">
    <location>
        <begin position="100"/>
        <end position="125"/>
    </location>
</feature>
<dbReference type="EC" id="2.3.1.269" evidence="9"/>
<evidence type="ECO:0000259" key="10">
    <source>
        <dbReference type="PROSITE" id="PS50263"/>
    </source>
</evidence>
<keyword evidence="3 9" id="KW-1003">Cell membrane</keyword>
<evidence type="ECO:0000256" key="6">
    <source>
        <dbReference type="ARBA" id="ARBA00022989"/>
    </source>
</evidence>
<evidence type="ECO:0000256" key="1">
    <source>
        <dbReference type="ARBA" id="ARBA00004651"/>
    </source>
</evidence>